<name>W4GSI9_APHAT</name>
<protein>
    <submittedName>
        <fullName evidence="1">Uncharacterized protein</fullName>
    </submittedName>
</protein>
<reference evidence="1" key="1">
    <citation type="submission" date="2013-12" db="EMBL/GenBank/DDBJ databases">
        <title>The Genome Sequence of Aphanomyces astaci APO3.</title>
        <authorList>
            <consortium name="The Broad Institute Genomics Platform"/>
            <person name="Russ C."/>
            <person name="Tyler B."/>
            <person name="van West P."/>
            <person name="Dieguez-Uribeondo J."/>
            <person name="Young S.K."/>
            <person name="Zeng Q."/>
            <person name="Gargeya S."/>
            <person name="Fitzgerald M."/>
            <person name="Abouelleil A."/>
            <person name="Alvarado L."/>
            <person name="Chapman S.B."/>
            <person name="Gainer-Dewar J."/>
            <person name="Goldberg J."/>
            <person name="Griggs A."/>
            <person name="Gujja S."/>
            <person name="Hansen M."/>
            <person name="Howarth C."/>
            <person name="Imamovic A."/>
            <person name="Ireland A."/>
            <person name="Larimer J."/>
            <person name="McCowan C."/>
            <person name="Murphy C."/>
            <person name="Pearson M."/>
            <person name="Poon T.W."/>
            <person name="Priest M."/>
            <person name="Roberts A."/>
            <person name="Saif S."/>
            <person name="Shea T."/>
            <person name="Sykes S."/>
            <person name="Wortman J."/>
            <person name="Nusbaum C."/>
            <person name="Birren B."/>
        </authorList>
    </citation>
    <scope>NUCLEOTIDE SEQUENCE [LARGE SCALE GENOMIC DNA]</scope>
    <source>
        <strain evidence="1">APO3</strain>
    </source>
</reference>
<dbReference type="EMBL" id="KI913123">
    <property type="protein sequence ID" value="ETV81863.1"/>
    <property type="molecule type" value="Genomic_DNA"/>
</dbReference>
<gene>
    <name evidence="1" type="ORF">H257_05424</name>
</gene>
<dbReference type="RefSeq" id="XP_009828600.1">
    <property type="nucleotide sequence ID" value="XM_009830298.1"/>
</dbReference>
<organism evidence="1">
    <name type="scientific">Aphanomyces astaci</name>
    <name type="common">Crayfish plague agent</name>
    <dbReference type="NCBI Taxonomy" id="112090"/>
    <lineage>
        <taxon>Eukaryota</taxon>
        <taxon>Sar</taxon>
        <taxon>Stramenopiles</taxon>
        <taxon>Oomycota</taxon>
        <taxon>Saprolegniomycetes</taxon>
        <taxon>Saprolegniales</taxon>
        <taxon>Verrucalvaceae</taxon>
        <taxon>Aphanomyces</taxon>
    </lineage>
</organism>
<sequence length="105" mass="11614">MTRGNVARTGKKCQSMVGLLDVDKERMCYGRGVAAKAHVRVPVKRSVMGWVDATSKNQLSFRTTTETKVAEGIVKTTSQEAIRFLACIIASSDDIDVFWGKRMCL</sequence>
<accession>W4GSI9</accession>
<dbReference type="GeneID" id="20807420"/>
<dbReference type="AlphaFoldDB" id="W4GSI9"/>
<evidence type="ECO:0000313" key="1">
    <source>
        <dbReference type="EMBL" id="ETV81863.1"/>
    </source>
</evidence>
<dbReference type="VEuPathDB" id="FungiDB:H257_05424"/>
<proteinExistence type="predicted"/>